<protein>
    <submittedName>
        <fullName evidence="1">Uncharacterized protein</fullName>
    </submittedName>
</protein>
<sequence>MVVSTQLSPLGTWTRPAGRRVKLGGNDVLDGAAFVIDIIWLDAGKSLRQRRCDRGKVFDWSTSRPAVNIECEQLGVEQVIVGRVRTDEGQK</sequence>
<organism evidence="1 2">
    <name type="scientific">Nocardia nova</name>
    <dbReference type="NCBI Taxonomy" id="37330"/>
    <lineage>
        <taxon>Bacteria</taxon>
        <taxon>Bacillati</taxon>
        <taxon>Actinomycetota</taxon>
        <taxon>Actinomycetes</taxon>
        <taxon>Mycobacteriales</taxon>
        <taxon>Nocardiaceae</taxon>
        <taxon>Nocardia</taxon>
    </lineage>
</organism>
<reference evidence="1 2" key="1">
    <citation type="submission" date="2018-02" db="EMBL/GenBank/DDBJ databases">
        <title>8 Nocardia nova and 1 Nocardia cyriacigeorgica strain used for evolution to TMP-SMX.</title>
        <authorList>
            <person name="Mehta H."/>
            <person name="Weng J."/>
            <person name="Shamoo Y."/>
        </authorList>
    </citation>
    <scope>NUCLEOTIDE SEQUENCE [LARGE SCALE GENOMIC DNA]</scope>
    <source>
        <strain evidence="1 2">MDA3139</strain>
    </source>
</reference>
<evidence type="ECO:0000313" key="1">
    <source>
        <dbReference type="EMBL" id="PPJ39632.1"/>
    </source>
</evidence>
<dbReference type="EMBL" id="PSZC01000001">
    <property type="protein sequence ID" value="PPJ39632.1"/>
    <property type="molecule type" value="Genomic_DNA"/>
</dbReference>
<gene>
    <name evidence="1" type="ORF">C5E45_00175</name>
</gene>
<name>A0A2S6AWK6_9NOCA</name>
<dbReference type="Proteomes" id="UP000239874">
    <property type="component" value="Unassembled WGS sequence"/>
</dbReference>
<comment type="caution">
    <text evidence="1">The sequence shown here is derived from an EMBL/GenBank/DDBJ whole genome shotgun (WGS) entry which is preliminary data.</text>
</comment>
<accession>A0A2S6AWK6</accession>
<proteinExistence type="predicted"/>
<evidence type="ECO:0000313" key="2">
    <source>
        <dbReference type="Proteomes" id="UP000239874"/>
    </source>
</evidence>
<dbReference type="AlphaFoldDB" id="A0A2S6AWK6"/>